<evidence type="ECO:0000256" key="4">
    <source>
        <dbReference type="ARBA" id="ARBA00022679"/>
    </source>
</evidence>
<keyword evidence="6" id="KW-0732">Signal</keyword>
<protein>
    <recommendedName>
        <fullName evidence="13">UDP-glucuronosyltransferase</fullName>
        <ecNumber evidence="13">2.4.1.17</ecNumber>
    </recommendedName>
</protein>
<dbReference type="SUPFAM" id="SSF53756">
    <property type="entry name" value="UDP-Glycosyltransferase/glycogen phosphorylase"/>
    <property type="match status" value="1"/>
</dbReference>
<keyword evidence="4 12" id="KW-0808">Transferase</keyword>
<dbReference type="GO" id="GO:0043541">
    <property type="term" value="C:UDP-N-acetylglucosamine transferase complex"/>
    <property type="evidence" value="ECO:0007669"/>
    <property type="project" value="TreeGrafter"/>
</dbReference>
<proteinExistence type="inferred from homology"/>
<keyword evidence="7" id="KW-1133">Transmembrane helix</keyword>
<evidence type="ECO:0000256" key="10">
    <source>
        <dbReference type="ARBA" id="ARBA00037451"/>
    </source>
</evidence>
<evidence type="ECO:0000256" key="13">
    <source>
        <dbReference type="RuleBase" id="RU362059"/>
    </source>
</evidence>
<evidence type="ECO:0000256" key="6">
    <source>
        <dbReference type="ARBA" id="ARBA00022729"/>
    </source>
</evidence>
<keyword evidence="9" id="KW-0325">Glycoprotein</keyword>
<name>A0A8C6UUC8_9GOBI</name>
<evidence type="ECO:0000256" key="12">
    <source>
        <dbReference type="RuleBase" id="RU003718"/>
    </source>
</evidence>
<dbReference type="AlphaFoldDB" id="A0A8C6UUC8"/>
<dbReference type="EC" id="2.4.1.17" evidence="13"/>
<dbReference type="Proteomes" id="UP000694523">
    <property type="component" value="Unplaced"/>
</dbReference>
<evidence type="ECO:0000256" key="9">
    <source>
        <dbReference type="ARBA" id="ARBA00023180"/>
    </source>
</evidence>
<comment type="catalytic activity">
    <reaction evidence="11 13">
        <text>glucuronate acceptor + UDP-alpha-D-glucuronate = acceptor beta-D-glucuronoside + UDP + H(+)</text>
        <dbReference type="Rhea" id="RHEA:21032"/>
        <dbReference type="ChEBI" id="CHEBI:15378"/>
        <dbReference type="ChEBI" id="CHEBI:58052"/>
        <dbReference type="ChEBI" id="CHEBI:58223"/>
        <dbReference type="ChEBI" id="CHEBI:132367"/>
        <dbReference type="ChEBI" id="CHEBI:132368"/>
        <dbReference type="EC" id="2.4.1.17"/>
    </reaction>
</comment>
<keyword evidence="5" id="KW-0812">Transmembrane</keyword>
<evidence type="ECO:0000256" key="11">
    <source>
        <dbReference type="ARBA" id="ARBA00047475"/>
    </source>
</evidence>
<dbReference type="Gene3D" id="3.40.50.2000">
    <property type="entry name" value="Glycogen Phosphorylase B"/>
    <property type="match status" value="1"/>
</dbReference>
<dbReference type="Ensembl" id="ENSNMLT00000043193.1">
    <property type="protein sequence ID" value="ENSNMLP00000038806.1"/>
    <property type="gene ID" value="ENSNMLG00000023930.1"/>
</dbReference>
<evidence type="ECO:0000313" key="15">
    <source>
        <dbReference type="Proteomes" id="UP000694523"/>
    </source>
</evidence>
<dbReference type="FunFam" id="3.40.50.2000:FF:000021">
    <property type="entry name" value="UDP-glucuronosyltransferase"/>
    <property type="match status" value="1"/>
</dbReference>
<dbReference type="InterPro" id="IPR035595">
    <property type="entry name" value="UDP_glycos_trans_CS"/>
</dbReference>
<reference evidence="14" key="1">
    <citation type="submission" date="2025-08" db="UniProtKB">
        <authorList>
            <consortium name="Ensembl"/>
        </authorList>
    </citation>
    <scope>IDENTIFICATION</scope>
</reference>
<comment type="function">
    <text evidence="10">UDP-glucuronosyltransferases catalyze phase II biotransformation reactions in which lipophilic substrates are conjugated with glucuronic acid to increase water solubility and enhance excretion. They are of major importance in the conjugation and subsequent elimination of potentially toxic xenobiotics and endogenous compounds.</text>
</comment>
<evidence type="ECO:0000256" key="1">
    <source>
        <dbReference type="ARBA" id="ARBA00004479"/>
    </source>
</evidence>
<evidence type="ECO:0000256" key="8">
    <source>
        <dbReference type="ARBA" id="ARBA00023136"/>
    </source>
</evidence>
<dbReference type="InterPro" id="IPR002213">
    <property type="entry name" value="UDP_glucos_trans"/>
</dbReference>
<dbReference type="PROSITE" id="PS00375">
    <property type="entry name" value="UDPGT"/>
    <property type="match status" value="1"/>
</dbReference>
<dbReference type="CDD" id="cd03784">
    <property type="entry name" value="GT1_Gtf-like"/>
    <property type="match status" value="1"/>
</dbReference>
<keyword evidence="15" id="KW-1185">Reference proteome</keyword>
<reference evidence="14" key="2">
    <citation type="submission" date="2025-09" db="UniProtKB">
        <authorList>
            <consortium name="Ensembl"/>
        </authorList>
    </citation>
    <scope>IDENTIFICATION</scope>
</reference>
<accession>A0A8C6UUC8</accession>
<evidence type="ECO:0000256" key="7">
    <source>
        <dbReference type="ARBA" id="ARBA00022989"/>
    </source>
</evidence>
<keyword evidence="3 12" id="KW-0328">Glycosyltransferase</keyword>
<evidence type="ECO:0000256" key="3">
    <source>
        <dbReference type="ARBA" id="ARBA00022676"/>
    </source>
</evidence>
<evidence type="ECO:0000256" key="2">
    <source>
        <dbReference type="ARBA" id="ARBA00009995"/>
    </source>
</evidence>
<dbReference type="InterPro" id="IPR050271">
    <property type="entry name" value="UDP-glycosyltransferase"/>
</dbReference>
<comment type="subcellular location">
    <subcellularLocation>
        <location evidence="13">Membrane</location>
        <topology evidence="13">Single-pass membrane protein</topology>
    </subcellularLocation>
    <subcellularLocation>
        <location evidence="1">Membrane</location>
        <topology evidence="1">Single-pass type I membrane protein</topology>
    </subcellularLocation>
</comment>
<evidence type="ECO:0000256" key="5">
    <source>
        <dbReference type="ARBA" id="ARBA00022692"/>
    </source>
</evidence>
<organism evidence="14 15">
    <name type="scientific">Neogobius melanostomus</name>
    <name type="common">round goby</name>
    <dbReference type="NCBI Taxonomy" id="47308"/>
    <lineage>
        <taxon>Eukaryota</taxon>
        <taxon>Metazoa</taxon>
        <taxon>Chordata</taxon>
        <taxon>Craniata</taxon>
        <taxon>Vertebrata</taxon>
        <taxon>Euteleostomi</taxon>
        <taxon>Actinopterygii</taxon>
        <taxon>Neopterygii</taxon>
        <taxon>Teleostei</taxon>
        <taxon>Neoteleostei</taxon>
        <taxon>Acanthomorphata</taxon>
        <taxon>Gobiaria</taxon>
        <taxon>Gobiiformes</taxon>
        <taxon>Gobioidei</taxon>
        <taxon>Gobiidae</taxon>
        <taxon>Benthophilinae</taxon>
        <taxon>Neogobiini</taxon>
        <taxon>Neogobius</taxon>
    </lineage>
</organism>
<dbReference type="Pfam" id="PF00201">
    <property type="entry name" value="UDPGT"/>
    <property type="match status" value="1"/>
</dbReference>
<evidence type="ECO:0000313" key="14">
    <source>
        <dbReference type="Ensembl" id="ENSNMLP00000038806.1"/>
    </source>
</evidence>
<comment type="similarity">
    <text evidence="2 12">Belongs to the UDP-glycosyltransferase family.</text>
</comment>
<dbReference type="PANTHER" id="PTHR48043">
    <property type="entry name" value="EG:EG0003.4 PROTEIN-RELATED"/>
    <property type="match status" value="1"/>
</dbReference>
<dbReference type="GO" id="GO:0015020">
    <property type="term" value="F:glucuronosyltransferase activity"/>
    <property type="evidence" value="ECO:0007669"/>
    <property type="project" value="UniProtKB-EC"/>
</dbReference>
<dbReference type="PANTHER" id="PTHR48043:SF24">
    <property type="entry name" value="UDP-GLUCURONOSYLTRANSFERASE 3A2"/>
    <property type="match status" value="1"/>
</dbReference>
<sequence length="343" mass="37825">MGHLSHQCDKLLGDKQMMSFLQKEHYDVAVLDAFNPCSFILARKLGIQYIAFYPGALNGPLSIGLPSPVSYVPVFNSELTDHMNLWGRLKNLCYSLLTPVGQALVWSRFQEVAEAHLEQAPSSLTELHQGAELWAFNTDFSLEVPQPLMPYTVLVGGILNKPAKALQQDLDLWISNVREPCFIVVALGSMVSSVSVDSLVTELVSGFSGVPQGVIWRYDTKQWPAHIDIPPNVKLVDWLPLNDLLGHPKACLFITHGGQNSLLQAVYHAIPVLGIPLFGDQFDNVVKAEAKELGLTIKPTDITGGLLSSTIQKLIGNRKCGEEMTNSVSYTTHYNCVAFFLHL</sequence>
<keyword evidence="8" id="KW-0472">Membrane</keyword>